<evidence type="ECO:0000256" key="5">
    <source>
        <dbReference type="ARBA" id="ARBA00023136"/>
    </source>
</evidence>
<gene>
    <name evidence="9" type="ORF">NNL22_06090</name>
</gene>
<evidence type="ECO:0000256" key="3">
    <source>
        <dbReference type="ARBA" id="ARBA00022692"/>
    </source>
</evidence>
<accession>A0A9E8KRB0</accession>
<dbReference type="InterPro" id="IPR050445">
    <property type="entry name" value="Bact_polysacc_biosynth/exp"/>
</dbReference>
<keyword evidence="3 7" id="KW-0812">Transmembrane</keyword>
<keyword evidence="10" id="KW-1185">Reference proteome</keyword>
<feature type="transmembrane region" description="Helical" evidence="7">
    <location>
        <begin position="478"/>
        <end position="497"/>
    </location>
</feature>
<reference evidence="9" key="1">
    <citation type="submission" date="2022-07" db="EMBL/GenBank/DDBJ databases">
        <title>Alkalimarinus sp. nov., isolated from gut of a Alitta virens.</title>
        <authorList>
            <person name="Yang A.I."/>
            <person name="Shin N.-R."/>
        </authorList>
    </citation>
    <scope>NUCLEOTIDE SEQUENCE</scope>
    <source>
        <strain evidence="9">FA028</strain>
    </source>
</reference>
<dbReference type="AlphaFoldDB" id="A0A9E8KRB0"/>
<keyword evidence="2" id="KW-1003">Cell membrane</keyword>
<keyword evidence="5 7" id="KW-0472">Membrane</keyword>
<keyword evidence="4 7" id="KW-1133">Transmembrane helix</keyword>
<dbReference type="PANTHER" id="PTHR32309">
    <property type="entry name" value="TYROSINE-PROTEIN KINASE"/>
    <property type="match status" value="1"/>
</dbReference>
<evidence type="ECO:0000313" key="9">
    <source>
        <dbReference type="EMBL" id="UZW76145.1"/>
    </source>
</evidence>
<evidence type="ECO:0000313" key="10">
    <source>
        <dbReference type="Proteomes" id="UP001164472"/>
    </source>
</evidence>
<evidence type="ECO:0000256" key="1">
    <source>
        <dbReference type="ARBA" id="ARBA00004651"/>
    </source>
</evidence>
<evidence type="ECO:0000256" key="7">
    <source>
        <dbReference type="SAM" id="Phobius"/>
    </source>
</evidence>
<dbReference type="InterPro" id="IPR003856">
    <property type="entry name" value="LPS_length_determ_N"/>
</dbReference>
<protein>
    <submittedName>
        <fullName evidence="9">Wzz/FepE/Etk N-terminal domain-containing protein</fullName>
    </submittedName>
</protein>
<comment type="subcellular location">
    <subcellularLocation>
        <location evidence="1">Cell membrane</location>
        <topology evidence="1">Multi-pass membrane protein</topology>
    </subcellularLocation>
</comment>
<dbReference type="RefSeq" id="WP_251811961.1">
    <property type="nucleotide sequence ID" value="NZ_CP101527.1"/>
</dbReference>
<dbReference type="GO" id="GO:0005886">
    <property type="term" value="C:plasma membrane"/>
    <property type="evidence" value="ECO:0007669"/>
    <property type="project" value="UniProtKB-SubCell"/>
</dbReference>
<dbReference type="Proteomes" id="UP001164472">
    <property type="component" value="Chromosome"/>
</dbReference>
<dbReference type="InterPro" id="IPR014345">
    <property type="entry name" value="XrtA_polysacc_chain"/>
</dbReference>
<evidence type="ECO:0000256" key="2">
    <source>
        <dbReference type="ARBA" id="ARBA00022475"/>
    </source>
</evidence>
<evidence type="ECO:0000256" key="6">
    <source>
        <dbReference type="SAM" id="Coils"/>
    </source>
</evidence>
<feature type="coiled-coil region" evidence="6">
    <location>
        <begin position="334"/>
        <end position="361"/>
    </location>
</feature>
<organism evidence="9 10">
    <name type="scientific">Alkalimarinus sediminis</name>
    <dbReference type="NCBI Taxonomy" id="1632866"/>
    <lineage>
        <taxon>Bacteria</taxon>
        <taxon>Pseudomonadati</taxon>
        <taxon>Pseudomonadota</taxon>
        <taxon>Gammaproteobacteria</taxon>
        <taxon>Alteromonadales</taxon>
        <taxon>Alteromonadaceae</taxon>
        <taxon>Alkalimarinus</taxon>
    </lineage>
</organism>
<evidence type="ECO:0000256" key="4">
    <source>
        <dbReference type="ARBA" id="ARBA00022989"/>
    </source>
</evidence>
<dbReference type="NCBIfam" id="TIGR03007">
    <property type="entry name" value="pepcterm_ChnLen"/>
    <property type="match status" value="1"/>
</dbReference>
<keyword evidence="6" id="KW-0175">Coiled coil</keyword>
<feature type="transmembrane region" description="Helical" evidence="7">
    <location>
        <begin position="21"/>
        <end position="41"/>
    </location>
</feature>
<dbReference type="GO" id="GO:0004713">
    <property type="term" value="F:protein tyrosine kinase activity"/>
    <property type="evidence" value="ECO:0007669"/>
    <property type="project" value="TreeGrafter"/>
</dbReference>
<dbReference type="EMBL" id="CP101527">
    <property type="protein sequence ID" value="UZW76145.1"/>
    <property type="molecule type" value="Genomic_DNA"/>
</dbReference>
<sequence>MQAPLGSVLREVVRELRERKWSCLIVFMLVSAIGLLVGMFWPHQYSASVTIYIDDQNIITPLMKGSAVQAKSKDKVAEATEIILGRKSLGRLVDYIEVSQQKEFDEAQREREILRLRSAIKIRKKGKQFFEITYTDRKPDVAFLVTQKIGQLFLEVQEENRREESRNAYAFVDKQVKAYQSQLSQSEERLRQFLTQNADGTESGVQNKISQLKSQIELAELQLEELVSQRESIAKQLRGVNASISNKVVSDKNNERIKALEDRLEVLQLSYHDSYPDIVALKKQIEGIVEESKNNKGKSTGEEETVSYENPLYVELSSQRAKTETAIIAVKTRIDSLNNLLNKTMLRMEKVQQNKAELAELTRDTDVNRNIYNDLLRRRETARVSMHLSSEGQGVTYAVHDPAVYPLKPKGPQFIHFALASILLGALAPIGLAGVYVQLDPRIRDASTIQENIGIPVLATIGKVTTPREHRKERFKTIVIFIIGGCFVTLYLVVGWLKYTGVINA</sequence>
<evidence type="ECO:0000259" key="8">
    <source>
        <dbReference type="Pfam" id="PF02706"/>
    </source>
</evidence>
<dbReference type="Pfam" id="PF02706">
    <property type="entry name" value="Wzz"/>
    <property type="match status" value="1"/>
</dbReference>
<feature type="transmembrane region" description="Helical" evidence="7">
    <location>
        <begin position="414"/>
        <end position="437"/>
    </location>
</feature>
<dbReference type="PANTHER" id="PTHR32309:SF13">
    <property type="entry name" value="FERRIC ENTEROBACTIN TRANSPORT PROTEIN FEPE"/>
    <property type="match status" value="1"/>
</dbReference>
<proteinExistence type="predicted"/>
<name>A0A9E8KRB0_9ALTE</name>
<feature type="coiled-coil region" evidence="6">
    <location>
        <begin position="169"/>
        <end position="270"/>
    </location>
</feature>
<dbReference type="KEGG" id="asem:NNL22_06090"/>
<feature type="domain" description="Polysaccharide chain length determinant N-terminal" evidence="8">
    <location>
        <begin position="9"/>
        <end position="93"/>
    </location>
</feature>